<sequence length="86" mass="9945">RHILRCLKRFIAREIYRILTDPHPITSVEDLRPKRVALGMSMQVTANHCGVAQGTISRLERGINVNYDLARHYRTWLDQQSATITT</sequence>
<dbReference type="InterPro" id="IPR001387">
    <property type="entry name" value="Cro/C1-type_HTH"/>
</dbReference>
<organism evidence="1 2">
    <name type="scientific">Cryobacterium flavum</name>
    <dbReference type="NCBI Taxonomy" id="1424659"/>
    <lineage>
        <taxon>Bacteria</taxon>
        <taxon>Bacillati</taxon>
        <taxon>Actinomycetota</taxon>
        <taxon>Actinomycetes</taxon>
        <taxon>Micrococcales</taxon>
        <taxon>Microbacteriaceae</taxon>
        <taxon>Cryobacterium</taxon>
    </lineage>
</organism>
<evidence type="ECO:0000313" key="1">
    <source>
        <dbReference type="EMBL" id="SDO60119.1"/>
    </source>
</evidence>
<evidence type="ECO:0008006" key="3">
    <source>
        <dbReference type="Google" id="ProtNLM"/>
    </source>
</evidence>
<dbReference type="Gene3D" id="1.10.260.40">
    <property type="entry name" value="lambda repressor-like DNA-binding domains"/>
    <property type="match status" value="1"/>
</dbReference>
<proteinExistence type="predicted"/>
<dbReference type="SUPFAM" id="SSF47413">
    <property type="entry name" value="lambda repressor-like DNA-binding domains"/>
    <property type="match status" value="1"/>
</dbReference>
<dbReference type="EMBL" id="FNIB01000027">
    <property type="protein sequence ID" value="SDO60119.1"/>
    <property type="molecule type" value="Genomic_DNA"/>
</dbReference>
<protein>
    <recommendedName>
        <fullName evidence="3">XRE family transcriptional regulator</fullName>
    </recommendedName>
</protein>
<dbReference type="Proteomes" id="UP000199639">
    <property type="component" value="Unassembled WGS sequence"/>
</dbReference>
<evidence type="ECO:0000313" key="2">
    <source>
        <dbReference type="Proteomes" id="UP000199639"/>
    </source>
</evidence>
<dbReference type="CDD" id="cd00093">
    <property type="entry name" value="HTH_XRE"/>
    <property type="match status" value="1"/>
</dbReference>
<accession>A0A5E9G5H1</accession>
<gene>
    <name evidence="1" type="ORF">SAMN05216368_1271</name>
</gene>
<reference evidence="1 2" key="1">
    <citation type="submission" date="2016-10" db="EMBL/GenBank/DDBJ databases">
        <authorList>
            <person name="Varghese N."/>
            <person name="Submissions S."/>
        </authorList>
    </citation>
    <scope>NUCLEOTIDE SEQUENCE [LARGE SCALE GENOMIC DNA]</scope>
    <source>
        <strain evidence="1 2">CGMCC 1.11215</strain>
    </source>
</reference>
<dbReference type="InterPro" id="IPR010982">
    <property type="entry name" value="Lambda_DNA-bd_dom_sf"/>
</dbReference>
<name>A0A5E9G5H1_9MICO</name>
<feature type="non-terminal residue" evidence="1">
    <location>
        <position position="1"/>
    </location>
</feature>
<dbReference type="GO" id="GO:0003677">
    <property type="term" value="F:DNA binding"/>
    <property type="evidence" value="ECO:0007669"/>
    <property type="project" value="InterPro"/>
</dbReference>
<dbReference type="AlphaFoldDB" id="A0A5E9G5H1"/>